<comment type="caution">
    <text evidence="10">The sequence shown here is derived from an EMBL/GenBank/DDBJ whole genome shotgun (WGS) entry which is preliminary data.</text>
</comment>
<dbReference type="Pfam" id="PF01546">
    <property type="entry name" value="Peptidase_M20"/>
    <property type="match status" value="1"/>
</dbReference>
<dbReference type="Gene3D" id="3.30.70.360">
    <property type="match status" value="2"/>
</dbReference>
<keyword evidence="5" id="KW-0378">Hydrolase</keyword>
<dbReference type="EMBL" id="WHOA01000182">
    <property type="protein sequence ID" value="NOU74744.1"/>
    <property type="molecule type" value="Genomic_DNA"/>
</dbReference>
<evidence type="ECO:0000256" key="7">
    <source>
        <dbReference type="ARBA" id="ARBA00022997"/>
    </source>
</evidence>
<dbReference type="NCBIfam" id="NF005591">
    <property type="entry name" value="PRK07318.1"/>
    <property type="match status" value="1"/>
</dbReference>
<dbReference type="Pfam" id="PF07687">
    <property type="entry name" value="M20_dimer"/>
    <property type="match status" value="1"/>
</dbReference>
<gene>
    <name evidence="10" type="primary">pepV</name>
    <name evidence="10" type="ORF">GC098_25715</name>
</gene>
<dbReference type="PROSITE" id="PS00759">
    <property type="entry name" value="ARGE_DAPE_CPG2_2"/>
    <property type="match status" value="1"/>
</dbReference>
<evidence type="ECO:0000256" key="1">
    <source>
        <dbReference type="ARBA" id="ARBA00001947"/>
    </source>
</evidence>
<name>A0ABX1Y2D3_9BACL</name>
<dbReference type="PANTHER" id="PTHR43808:SF31">
    <property type="entry name" value="N-ACETYL-L-CITRULLINE DEACETYLASE"/>
    <property type="match status" value="1"/>
</dbReference>
<feature type="domain" description="Peptidase M20 dimerisation" evidence="9">
    <location>
        <begin position="261"/>
        <end position="292"/>
    </location>
</feature>
<evidence type="ECO:0000313" key="11">
    <source>
        <dbReference type="Proteomes" id="UP000616779"/>
    </source>
</evidence>
<evidence type="ECO:0000256" key="4">
    <source>
        <dbReference type="ARBA" id="ARBA00022723"/>
    </source>
</evidence>
<dbReference type="CDD" id="cd03888">
    <property type="entry name" value="M20_PepV"/>
    <property type="match status" value="1"/>
</dbReference>
<dbReference type="SUPFAM" id="SSF55031">
    <property type="entry name" value="Bacterial exopeptidase dimerisation domain"/>
    <property type="match status" value="1"/>
</dbReference>
<sequence>MRRGRPVTIGSAIRSYQPEIVEHIQALIRIRSVASESMPGRPFGEEIAQALHYMLDLGASMGFRTVNVDGYAGHVEYGDGEELVAVLVHLDTVPEGIGWTYDPLSAEIHNGRIYGRGASDDKGPAVVALYALKAIKDLGVNPKKRIRIIFGTNEENGMTDMDHYFAREPVPDYAFTPDAAYPIIHAEKGYYVFRLKRLHTVAERDRRILEMAGGVAPNVVPEHCRTIIETADAKPEELERIVLLAEENPHIDAILTKERRVEITAVGKSGHGSYPPSGINAISHMAAFLHTIGGIVPEDEFWRFIRTAIGFEAFGESLGLACNDPVHGRLTVNLAQIRLDEEMAEAILNVRYPVTADGKTVLAKLRQKAAGYGVEVEVAAYMAPLFVPPDHALIRKLSRAYEAIMGEKAELLSIGGGTYARKLQNRGVAFGAGFRGTDTKAHQPDEFVIIEDMMLHGEICTQAIYELIRTEEEE</sequence>
<dbReference type="InterPro" id="IPR050072">
    <property type="entry name" value="Peptidase_M20A"/>
</dbReference>
<dbReference type="NCBIfam" id="TIGR01887">
    <property type="entry name" value="dipeptidaselike"/>
    <property type="match status" value="1"/>
</dbReference>
<keyword evidence="11" id="KW-1185">Reference proteome</keyword>
<comment type="cofactor">
    <cofactor evidence="1">
        <name>Zn(2+)</name>
        <dbReference type="ChEBI" id="CHEBI:29105"/>
    </cofactor>
</comment>
<keyword evidence="8" id="KW-0482">Metalloprotease</keyword>
<dbReference type="InterPro" id="IPR001261">
    <property type="entry name" value="ArgE/DapE_CS"/>
</dbReference>
<evidence type="ECO:0000256" key="3">
    <source>
        <dbReference type="ARBA" id="ARBA00022670"/>
    </source>
</evidence>
<evidence type="ECO:0000256" key="6">
    <source>
        <dbReference type="ARBA" id="ARBA00022833"/>
    </source>
</evidence>
<dbReference type="PANTHER" id="PTHR43808">
    <property type="entry name" value="ACETYLORNITHINE DEACETYLASE"/>
    <property type="match status" value="1"/>
</dbReference>
<keyword evidence="4" id="KW-0479">Metal-binding</keyword>
<evidence type="ECO:0000256" key="8">
    <source>
        <dbReference type="ARBA" id="ARBA00023049"/>
    </source>
</evidence>
<dbReference type="InterPro" id="IPR036264">
    <property type="entry name" value="Bact_exopeptidase_dim_dom"/>
</dbReference>
<dbReference type="Gene3D" id="3.40.630.10">
    <property type="entry name" value="Zn peptidases"/>
    <property type="match status" value="1"/>
</dbReference>
<reference evidence="10 11" key="1">
    <citation type="submission" date="2019-10" db="EMBL/GenBank/DDBJ databases">
        <title>Description of Paenibacillus terrestris sp. nov.</title>
        <authorList>
            <person name="Carlier A."/>
            <person name="Qi S."/>
        </authorList>
    </citation>
    <scope>NUCLEOTIDE SEQUENCE [LARGE SCALE GENOMIC DNA]</scope>
    <source>
        <strain evidence="10 11">LMG 31458</strain>
    </source>
</reference>
<evidence type="ECO:0000313" key="10">
    <source>
        <dbReference type="EMBL" id="NOU74744.1"/>
    </source>
</evidence>
<keyword evidence="3" id="KW-0645">Protease</keyword>
<dbReference type="Proteomes" id="UP000616779">
    <property type="component" value="Unassembled WGS sequence"/>
</dbReference>
<protein>
    <submittedName>
        <fullName evidence="10">Dipeptidase PepV</fullName>
    </submittedName>
</protein>
<dbReference type="InterPro" id="IPR011650">
    <property type="entry name" value="Peptidase_M20_dimer"/>
</dbReference>
<proteinExistence type="inferred from homology"/>
<comment type="similarity">
    <text evidence="2">Belongs to the peptidase M20A family.</text>
</comment>
<dbReference type="SUPFAM" id="SSF53187">
    <property type="entry name" value="Zn-dependent exopeptidases"/>
    <property type="match status" value="1"/>
</dbReference>
<keyword evidence="6" id="KW-0862">Zinc</keyword>
<evidence type="ECO:0000259" key="9">
    <source>
        <dbReference type="Pfam" id="PF07687"/>
    </source>
</evidence>
<organism evidence="10 11">
    <name type="scientific">Paenibacillus phytorum</name>
    <dbReference type="NCBI Taxonomy" id="2654977"/>
    <lineage>
        <taxon>Bacteria</taxon>
        <taxon>Bacillati</taxon>
        <taxon>Bacillota</taxon>
        <taxon>Bacilli</taxon>
        <taxon>Bacillales</taxon>
        <taxon>Paenibacillaceae</taxon>
        <taxon>Paenibacillus</taxon>
    </lineage>
</organism>
<evidence type="ECO:0000256" key="5">
    <source>
        <dbReference type="ARBA" id="ARBA00022801"/>
    </source>
</evidence>
<accession>A0ABX1Y2D3</accession>
<evidence type="ECO:0000256" key="2">
    <source>
        <dbReference type="ARBA" id="ARBA00006247"/>
    </source>
</evidence>
<dbReference type="InterPro" id="IPR002933">
    <property type="entry name" value="Peptidase_M20"/>
</dbReference>
<dbReference type="InterPro" id="IPR010964">
    <property type="entry name" value="M20A_pepV-rel"/>
</dbReference>
<keyword evidence="7" id="KW-0224">Dipeptidase</keyword>